<feature type="compositionally biased region" description="Basic and acidic residues" evidence="3">
    <location>
        <begin position="1"/>
        <end position="13"/>
    </location>
</feature>
<dbReference type="InterPro" id="IPR001611">
    <property type="entry name" value="Leu-rich_rpt"/>
</dbReference>
<dbReference type="PANTHER" id="PTHR44329">
    <property type="entry name" value="SERINE/THREONINE-PROTEIN KINASE TNNI3K-RELATED"/>
    <property type="match status" value="1"/>
</dbReference>
<keyword evidence="1" id="KW-0433">Leucine-rich repeat</keyword>
<dbReference type="Gene3D" id="3.80.10.10">
    <property type="entry name" value="Ribonuclease Inhibitor"/>
    <property type="match status" value="1"/>
</dbReference>
<dbReference type="InterPro" id="IPR000719">
    <property type="entry name" value="Prot_kinase_dom"/>
</dbReference>
<protein>
    <recommendedName>
        <fullName evidence="4">Protein kinase domain-containing protein</fullName>
    </recommendedName>
</protein>
<reference evidence="5 6" key="1">
    <citation type="submission" date="2018-08" db="EMBL/GenBank/DDBJ databases">
        <title>Aphanomyces genome sequencing and annotation.</title>
        <authorList>
            <person name="Minardi D."/>
            <person name="Oidtmann B."/>
            <person name="Van Der Giezen M."/>
            <person name="Studholme D.J."/>
        </authorList>
    </citation>
    <scope>NUCLEOTIDE SEQUENCE [LARGE SCALE GENOMIC DNA]</scope>
    <source>
        <strain evidence="5 6">NJM0002</strain>
    </source>
</reference>
<evidence type="ECO:0000256" key="3">
    <source>
        <dbReference type="SAM" id="MobiDB-lite"/>
    </source>
</evidence>
<dbReference type="InterPro" id="IPR032675">
    <property type="entry name" value="LRR_dom_sf"/>
</dbReference>
<feature type="region of interest" description="Disordered" evidence="3">
    <location>
        <begin position="1"/>
        <end position="65"/>
    </location>
</feature>
<dbReference type="Proteomes" id="UP000285060">
    <property type="component" value="Unassembled WGS sequence"/>
</dbReference>
<keyword evidence="6" id="KW-1185">Reference proteome</keyword>
<dbReference type="SUPFAM" id="SSF52075">
    <property type="entry name" value="Outer arm dynein light chain 1"/>
    <property type="match status" value="1"/>
</dbReference>
<dbReference type="EMBL" id="QUSY01000118">
    <property type="protein sequence ID" value="RHY32714.1"/>
    <property type="molecule type" value="Genomic_DNA"/>
</dbReference>
<feature type="domain" description="Protein kinase" evidence="4">
    <location>
        <begin position="245"/>
        <end position="547"/>
    </location>
</feature>
<gene>
    <name evidence="5" type="ORF">DYB32_002319</name>
</gene>
<dbReference type="InterPro" id="IPR051681">
    <property type="entry name" value="Ser/Thr_Kinases-Pseudokinases"/>
</dbReference>
<name>A0A3R6W188_9STRA</name>
<feature type="compositionally biased region" description="Basic residues" evidence="3">
    <location>
        <begin position="14"/>
        <end position="46"/>
    </location>
</feature>
<dbReference type="PROSITE" id="PS51450">
    <property type="entry name" value="LRR"/>
    <property type="match status" value="1"/>
</dbReference>
<proteinExistence type="predicted"/>
<evidence type="ECO:0000259" key="4">
    <source>
        <dbReference type="PROSITE" id="PS50011"/>
    </source>
</evidence>
<dbReference type="VEuPathDB" id="FungiDB:H310_06033"/>
<dbReference type="PROSITE" id="PS50011">
    <property type="entry name" value="PROTEIN_KINASE_DOM"/>
    <property type="match status" value="1"/>
</dbReference>
<comment type="caution">
    <text evidence="5">The sequence shown here is derived from an EMBL/GenBank/DDBJ whole genome shotgun (WGS) entry which is preliminary data.</text>
</comment>
<dbReference type="Gene3D" id="1.10.510.10">
    <property type="entry name" value="Transferase(Phosphotransferase) domain 1"/>
    <property type="match status" value="1"/>
</dbReference>
<evidence type="ECO:0000313" key="6">
    <source>
        <dbReference type="Proteomes" id="UP000285060"/>
    </source>
</evidence>
<dbReference type="GO" id="GO:0004674">
    <property type="term" value="F:protein serine/threonine kinase activity"/>
    <property type="evidence" value="ECO:0007669"/>
    <property type="project" value="TreeGrafter"/>
</dbReference>
<dbReference type="Pfam" id="PF13855">
    <property type="entry name" value="LRR_8"/>
    <property type="match status" value="1"/>
</dbReference>
<organism evidence="5 6">
    <name type="scientific">Aphanomyces invadans</name>
    <dbReference type="NCBI Taxonomy" id="157072"/>
    <lineage>
        <taxon>Eukaryota</taxon>
        <taxon>Sar</taxon>
        <taxon>Stramenopiles</taxon>
        <taxon>Oomycota</taxon>
        <taxon>Saprolegniomycetes</taxon>
        <taxon>Saprolegniales</taxon>
        <taxon>Verrucalvaceae</taxon>
        <taxon>Aphanomyces</taxon>
    </lineage>
</organism>
<evidence type="ECO:0000313" key="5">
    <source>
        <dbReference type="EMBL" id="RHY32714.1"/>
    </source>
</evidence>
<dbReference type="AlphaFoldDB" id="A0A3R6W188"/>
<accession>A0A3R6W188</accession>
<dbReference type="SUPFAM" id="SSF56112">
    <property type="entry name" value="Protein kinase-like (PK-like)"/>
    <property type="match status" value="1"/>
</dbReference>
<evidence type="ECO:0000256" key="2">
    <source>
        <dbReference type="ARBA" id="ARBA00022737"/>
    </source>
</evidence>
<feature type="compositionally biased region" description="Polar residues" evidence="3">
    <location>
        <begin position="47"/>
        <end position="58"/>
    </location>
</feature>
<dbReference type="Pfam" id="PF00069">
    <property type="entry name" value="Pkinase"/>
    <property type="match status" value="1"/>
</dbReference>
<evidence type="ECO:0000256" key="1">
    <source>
        <dbReference type="ARBA" id="ARBA00022614"/>
    </source>
</evidence>
<dbReference type="GO" id="GO:0005524">
    <property type="term" value="F:ATP binding"/>
    <property type="evidence" value="ECO:0007669"/>
    <property type="project" value="InterPro"/>
</dbReference>
<dbReference type="InterPro" id="IPR011009">
    <property type="entry name" value="Kinase-like_dom_sf"/>
</dbReference>
<sequence length="554" mass="61619">MATTEKKTKEKRPQGKRKQTWRKVTKKIKKPVKKPVRKAKRQRGRSATKNAKPSNGNPDTMRGASPTLITQDEYIQVQSMKDKNANDSHITTFFGTCQEGLSLTRCTERSTKKSFLCVTTLNKLGDDCTIHYVRPRGTRGDTTTSKYYSIEVDEAPGERGLLVEDINVPLLVDELPANTSLMDLFDCSVTTITSDFSLPPSLQVLVLSRNNITTFPSALVLSPKLTHLHLSENPLMDFKVNQDGFKRLQALAHFSADTQNMECDPGTEKKLVANTSMYAGMWSDRPVVLQPLQASNPPATLQILASLSHPNIVSLYGITWSNDMVVSCVVERCPRNLQTFLSSDERIPLATKLAIAADVATALLFLHSMHVVHDRLSDTQVFIMDNGTAKVNFPRVTAPSRWSTASDTEEGGETKDYDVWAVEAAHRLVWTSPERLSNDEDLAGDNESRCKADVYALGILISTLERQSLPGNEQQRSEHAVGVVAEALRGDTSRRRRMSVVEHCPDVEWFTPQCPAPLRALITKCLHVFPPDRPTSMDVACQLREMARQAAATK</sequence>
<keyword evidence="2" id="KW-0677">Repeat</keyword>